<dbReference type="Gene3D" id="6.10.340.10">
    <property type="match status" value="1"/>
</dbReference>
<feature type="transmembrane region" description="Helical" evidence="10">
    <location>
        <begin position="310"/>
        <end position="330"/>
    </location>
</feature>
<dbReference type="Proteomes" id="UP001589818">
    <property type="component" value="Unassembled WGS sequence"/>
</dbReference>
<dbReference type="PANTHER" id="PTHR34220">
    <property type="entry name" value="SENSOR HISTIDINE KINASE YPDA"/>
    <property type="match status" value="1"/>
</dbReference>
<dbReference type="InterPro" id="IPR003660">
    <property type="entry name" value="HAMP_dom"/>
</dbReference>
<dbReference type="PROSITE" id="PS50885">
    <property type="entry name" value="HAMP"/>
    <property type="match status" value="1"/>
</dbReference>
<dbReference type="InterPro" id="IPR050640">
    <property type="entry name" value="Bact_2-comp_sensor_kinase"/>
</dbReference>
<dbReference type="SMART" id="SM00387">
    <property type="entry name" value="HATPase_c"/>
    <property type="match status" value="1"/>
</dbReference>
<feature type="transmembrane region" description="Helical" evidence="10">
    <location>
        <begin position="26"/>
        <end position="45"/>
    </location>
</feature>
<evidence type="ECO:0000256" key="5">
    <source>
        <dbReference type="ARBA" id="ARBA00022692"/>
    </source>
</evidence>
<evidence type="ECO:0000256" key="3">
    <source>
        <dbReference type="ARBA" id="ARBA00022553"/>
    </source>
</evidence>
<name>A0ABV6JNK7_9BACL</name>
<keyword evidence="7 10" id="KW-1133">Transmembrane helix</keyword>
<reference evidence="12 13" key="1">
    <citation type="submission" date="2024-09" db="EMBL/GenBank/DDBJ databases">
        <authorList>
            <person name="Sun Q."/>
            <person name="Mori K."/>
        </authorList>
    </citation>
    <scope>NUCLEOTIDE SEQUENCE [LARGE SCALE GENOMIC DNA]</scope>
    <source>
        <strain evidence="12 13">CCM 4839</strain>
    </source>
</reference>
<keyword evidence="4 12" id="KW-0808">Transferase</keyword>
<dbReference type="EMBL" id="JBHLVF010000047">
    <property type="protein sequence ID" value="MFC0396133.1"/>
    <property type="molecule type" value="Genomic_DNA"/>
</dbReference>
<dbReference type="Pfam" id="PF00672">
    <property type="entry name" value="HAMP"/>
    <property type="match status" value="1"/>
</dbReference>
<keyword evidence="5 10" id="KW-0812">Transmembrane</keyword>
<evidence type="ECO:0000256" key="2">
    <source>
        <dbReference type="ARBA" id="ARBA00022475"/>
    </source>
</evidence>
<evidence type="ECO:0000313" key="13">
    <source>
        <dbReference type="Proteomes" id="UP001589818"/>
    </source>
</evidence>
<dbReference type="PANTHER" id="PTHR34220:SF7">
    <property type="entry name" value="SENSOR HISTIDINE KINASE YPDA"/>
    <property type="match status" value="1"/>
</dbReference>
<evidence type="ECO:0000256" key="9">
    <source>
        <dbReference type="SAM" id="Coils"/>
    </source>
</evidence>
<proteinExistence type="predicted"/>
<dbReference type="GO" id="GO:0004673">
    <property type="term" value="F:protein histidine kinase activity"/>
    <property type="evidence" value="ECO:0007669"/>
    <property type="project" value="UniProtKB-EC"/>
</dbReference>
<accession>A0ABV6JNK7</accession>
<feature type="domain" description="HAMP" evidence="11">
    <location>
        <begin position="330"/>
        <end position="382"/>
    </location>
</feature>
<keyword evidence="8 10" id="KW-0472">Membrane</keyword>
<evidence type="ECO:0000256" key="6">
    <source>
        <dbReference type="ARBA" id="ARBA00022777"/>
    </source>
</evidence>
<dbReference type="InterPro" id="IPR010559">
    <property type="entry name" value="Sig_transdc_His_kin_internal"/>
</dbReference>
<evidence type="ECO:0000313" key="12">
    <source>
        <dbReference type="EMBL" id="MFC0396133.1"/>
    </source>
</evidence>
<sequence length="601" mass="67854">MASENRIANLKNASFILRRLSIKHRLLAAFLITSLLPVLFVAFYSNMRYEASITNKLSASTMQILSELSQNVTRELEQYETLSENIIIHPLIQGGLPKFDSLTDYEKNELQSRISNELGEQIFRLSNLSNVIILTNDGRPLFDLGFEWYPDNQLSHIAEGVNTARGNANWTYIRSNRGTNRIALSRAVFAEDNTNKRLGYLIILIDEKVFTRNTYGQSDLGAGSSIYISDASGTVVSSVSPDIPQGTLFENQNVYGQVTGPHKDQPFYAQVGEKKTLVASSYIRSADWYLIGLVPHSFLVSELSAMRGNIVFICLITLLLSGMLAMWIYFSINSPMKSLLQYANQIRMGQLETKIGRSHPDEMGKLTETIDRMVGQLKNLIYQVESEQQAKREAELKMLQAQINPHFLFNTLNSLKWSAMMSGIDPVRQGIESLSELLRNTILVKEEYIPLEMEINNLLHYATIQRIRYGDSFKLSCEMKQDELYTFLVPKFILQPIVENSILHAGSEDGRRVGIRVEGFKEGPFLRIRIADDGKGFDMNDMQSRKVSHEKLSGIGISNVDERIRIHFGSAYGLVTRSQVNQGTETIITLPILTKEGQGHV</sequence>
<dbReference type="Pfam" id="PF02743">
    <property type="entry name" value="dCache_1"/>
    <property type="match status" value="1"/>
</dbReference>
<keyword evidence="3" id="KW-0597">Phosphoprotein</keyword>
<keyword evidence="6 12" id="KW-0418">Kinase</keyword>
<dbReference type="SUPFAM" id="SSF55874">
    <property type="entry name" value="ATPase domain of HSP90 chaperone/DNA topoisomerase II/histidine kinase"/>
    <property type="match status" value="1"/>
</dbReference>
<keyword evidence="9" id="KW-0175">Coiled coil</keyword>
<dbReference type="SUPFAM" id="SSF158472">
    <property type="entry name" value="HAMP domain-like"/>
    <property type="match status" value="1"/>
</dbReference>
<evidence type="ECO:0000259" key="11">
    <source>
        <dbReference type="PROSITE" id="PS50885"/>
    </source>
</evidence>
<dbReference type="InterPro" id="IPR036890">
    <property type="entry name" value="HATPase_C_sf"/>
</dbReference>
<feature type="coiled-coil region" evidence="9">
    <location>
        <begin position="377"/>
        <end position="404"/>
    </location>
</feature>
<organism evidence="12 13">
    <name type="scientific">Paenibacillus mendelii</name>
    <dbReference type="NCBI Taxonomy" id="206163"/>
    <lineage>
        <taxon>Bacteria</taxon>
        <taxon>Bacillati</taxon>
        <taxon>Bacillota</taxon>
        <taxon>Bacilli</taxon>
        <taxon>Bacillales</taxon>
        <taxon>Paenibacillaceae</taxon>
        <taxon>Paenibacillus</taxon>
    </lineage>
</organism>
<comment type="caution">
    <text evidence="12">The sequence shown here is derived from an EMBL/GenBank/DDBJ whole genome shotgun (WGS) entry which is preliminary data.</text>
</comment>
<evidence type="ECO:0000256" key="8">
    <source>
        <dbReference type="ARBA" id="ARBA00023136"/>
    </source>
</evidence>
<dbReference type="InterPro" id="IPR033479">
    <property type="entry name" value="dCache_1"/>
</dbReference>
<dbReference type="EC" id="2.7.13.3" evidence="12"/>
<keyword evidence="2" id="KW-1003">Cell membrane</keyword>
<gene>
    <name evidence="12" type="ORF">ACFFJ8_32755</name>
</gene>
<keyword evidence="13" id="KW-1185">Reference proteome</keyword>
<dbReference type="CDD" id="cd06225">
    <property type="entry name" value="HAMP"/>
    <property type="match status" value="1"/>
</dbReference>
<dbReference type="Pfam" id="PF02518">
    <property type="entry name" value="HATPase_c"/>
    <property type="match status" value="1"/>
</dbReference>
<dbReference type="InterPro" id="IPR003594">
    <property type="entry name" value="HATPase_dom"/>
</dbReference>
<comment type="subcellular location">
    <subcellularLocation>
        <location evidence="1">Cell membrane</location>
        <topology evidence="1">Multi-pass membrane protein</topology>
    </subcellularLocation>
</comment>
<evidence type="ECO:0000256" key="7">
    <source>
        <dbReference type="ARBA" id="ARBA00022989"/>
    </source>
</evidence>
<dbReference type="RefSeq" id="WP_204817109.1">
    <property type="nucleotide sequence ID" value="NZ_JANHOF010000002.1"/>
</dbReference>
<dbReference type="SMART" id="SM00304">
    <property type="entry name" value="HAMP"/>
    <property type="match status" value="1"/>
</dbReference>
<dbReference type="Pfam" id="PF06580">
    <property type="entry name" value="His_kinase"/>
    <property type="match status" value="1"/>
</dbReference>
<evidence type="ECO:0000256" key="4">
    <source>
        <dbReference type="ARBA" id="ARBA00022679"/>
    </source>
</evidence>
<protein>
    <submittedName>
        <fullName evidence="12">Sensor histidine kinase</fullName>
        <ecNumber evidence="12">2.7.13.3</ecNumber>
    </submittedName>
</protein>
<evidence type="ECO:0000256" key="1">
    <source>
        <dbReference type="ARBA" id="ARBA00004651"/>
    </source>
</evidence>
<evidence type="ECO:0000256" key="10">
    <source>
        <dbReference type="SAM" id="Phobius"/>
    </source>
</evidence>
<dbReference type="Gene3D" id="3.30.565.10">
    <property type="entry name" value="Histidine kinase-like ATPase, C-terminal domain"/>
    <property type="match status" value="1"/>
</dbReference>